<evidence type="ECO:0000313" key="3">
    <source>
        <dbReference type="Proteomes" id="UP001152087"/>
    </source>
</evidence>
<organism evidence="2 3">
    <name type="scientific">Fusarium falciforme</name>
    <dbReference type="NCBI Taxonomy" id="195108"/>
    <lineage>
        <taxon>Eukaryota</taxon>
        <taxon>Fungi</taxon>
        <taxon>Dikarya</taxon>
        <taxon>Ascomycota</taxon>
        <taxon>Pezizomycotina</taxon>
        <taxon>Sordariomycetes</taxon>
        <taxon>Hypocreomycetidae</taxon>
        <taxon>Hypocreales</taxon>
        <taxon>Nectriaceae</taxon>
        <taxon>Fusarium</taxon>
        <taxon>Fusarium solani species complex</taxon>
    </lineage>
</organism>
<protein>
    <submittedName>
        <fullName evidence="2">Uncharacterized protein</fullName>
    </submittedName>
</protein>
<dbReference type="AlphaFoldDB" id="A0A9W8R0Y5"/>
<proteinExistence type="predicted"/>
<evidence type="ECO:0000256" key="1">
    <source>
        <dbReference type="SAM" id="MobiDB-lite"/>
    </source>
</evidence>
<feature type="compositionally biased region" description="Basic and acidic residues" evidence="1">
    <location>
        <begin position="92"/>
        <end position="101"/>
    </location>
</feature>
<accession>A0A9W8R0Y5</accession>
<name>A0A9W8R0Y5_9HYPO</name>
<gene>
    <name evidence="2" type="ORF">NW755_009032</name>
</gene>
<dbReference type="EMBL" id="JAOQAV010000026">
    <property type="protein sequence ID" value="KAJ4184575.1"/>
    <property type="molecule type" value="Genomic_DNA"/>
</dbReference>
<sequence>MLGSRVSAFGDLSNVRHRHISSHRTLTESIFSKQLGPLFDRLPQRELPAHGDQGPQTVPTGIMATTLPCQNNLRPDRPTHCRRGTSQLRRGSVADRRRLIMDHQPISDFPPAGQARKAF</sequence>
<reference evidence="2" key="1">
    <citation type="submission" date="2022-09" db="EMBL/GenBank/DDBJ databases">
        <title>Fusarium specimens isolated from Avocado Roots.</title>
        <authorList>
            <person name="Stajich J."/>
            <person name="Roper C."/>
            <person name="Heimlech-Rivalta G."/>
        </authorList>
    </citation>
    <scope>NUCLEOTIDE SEQUENCE</scope>
    <source>
        <strain evidence="2">A02</strain>
    </source>
</reference>
<evidence type="ECO:0000313" key="2">
    <source>
        <dbReference type="EMBL" id="KAJ4184575.1"/>
    </source>
</evidence>
<keyword evidence="3" id="KW-1185">Reference proteome</keyword>
<feature type="region of interest" description="Disordered" evidence="1">
    <location>
        <begin position="68"/>
        <end position="119"/>
    </location>
</feature>
<dbReference type="Proteomes" id="UP001152087">
    <property type="component" value="Unassembled WGS sequence"/>
</dbReference>
<comment type="caution">
    <text evidence="2">The sequence shown here is derived from an EMBL/GenBank/DDBJ whole genome shotgun (WGS) entry which is preliminary data.</text>
</comment>